<dbReference type="STRING" id="331648.BST97_13050"/>
<evidence type="ECO:0008006" key="4">
    <source>
        <dbReference type="Google" id="ProtNLM"/>
    </source>
</evidence>
<feature type="signal peptide" evidence="1">
    <location>
        <begin position="1"/>
        <end position="23"/>
    </location>
</feature>
<keyword evidence="1" id="KW-0732">Signal</keyword>
<name>A0A1W6MML8_9FLAO</name>
<dbReference type="EMBL" id="CP019344">
    <property type="protein sequence ID" value="ARN78843.1"/>
    <property type="molecule type" value="Genomic_DNA"/>
</dbReference>
<proteinExistence type="predicted"/>
<evidence type="ECO:0000313" key="3">
    <source>
        <dbReference type="Proteomes" id="UP000193431"/>
    </source>
</evidence>
<protein>
    <recommendedName>
        <fullName evidence="4">Carboxypeptidase-like regulatory domain-containing protein</fullName>
    </recommendedName>
</protein>
<feature type="chain" id="PRO_5013230058" description="Carboxypeptidase-like regulatory domain-containing protein" evidence="1">
    <location>
        <begin position="24"/>
        <end position="281"/>
    </location>
</feature>
<gene>
    <name evidence="2" type="ORF">BST97_13050</name>
</gene>
<accession>A0A1W6MML8</accession>
<reference evidence="2 3" key="1">
    <citation type="submission" date="2016-11" db="EMBL/GenBank/DDBJ databases">
        <title>Trade-off between light-utilization and light-protection in marine flavobacteria.</title>
        <authorList>
            <person name="Kumagai Y."/>
        </authorList>
    </citation>
    <scope>NUCLEOTIDE SEQUENCE [LARGE SCALE GENOMIC DNA]</scope>
    <source>
        <strain evidence="2 3">JCM 13191</strain>
    </source>
</reference>
<dbReference type="OrthoDB" id="1466882at2"/>
<evidence type="ECO:0000256" key="1">
    <source>
        <dbReference type="SAM" id="SignalP"/>
    </source>
</evidence>
<organism evidence="2 3">
    <name type="scientific">Nonlabens spongiae</name>
    <dbReference type="NCBI Taxonomy" id="331648"/>
    <lineage>
        <taxon>Bacteria</taxon>
        <taxon>Pseudomonadati</taxon>
        <taxon>Bacteroidota</taxon>
        <taxon>Flavobacteriia</taxon>
        <taxon>Flavobacteriales</taxon>
        <taxon>Flavobacteriaceae</taxon>
        <taxon>Nonlabens</taxon>
    </lineage>
</organism>
<dbReference type="AlphaFoldDB" id="A0A1W6MML8"/>
<sequence length="281" mass="32818">MNKPLSVFLFQSFLLLAGSYAFCQEKITLTLLDKSDKAPLEFVNVINLTSRQFYYSDANGKAEFVAKPTDSLLISQMGYLEIREQIKNLDRTIFLEPNIKVLDEVILVDRSKNFQLNEEARSRHNYSLNTAQICAFKLRVPQKSSINKIVLPVAMKRKYDPKGILRFQLYRKFENGRLQDPLTPVFVFDDLEEIEEEIVMEFPEVEVGTEFYLSATRDFNNTRRVSMGAFNPFLQFGRSSESDDIMYRHILSSRWFNLSWDLSNNAKYKLVFYAYGRPLKN</sequence>
<dbReference type="RefSeq" id="WP_085767649.1">
    <property type="nucleotide sequence ID" value="NZ_CP019344.1"/>
</dbReference>
<keyword evidence="3" id="KW-1185">Reference proteome</keyword>
<dbReference type="Proteomes" id="UP000193431">
    <property type="component" value="Chromosome"/>
</dbReference>
<evidence type="ECO:0000313" key="2">
    <source>
        <dbReference type="EMBL" id="ARN78843.1"/>
    </source>
</evidence>